<evidence type="ECO:0000313" key="2">
    <source>
        <dbReference type="EMBL" id="KZV81593.1"/>
    </source>
</evidence>
<evidence type="ECO:0000256" key="1">
    <source>
        <dbReference type="SAM" id="MobiDB-lite"/>
    </source>
</evidence>
<organism evidence="2 3">
    <name type="scientific">Exidia glandulosa HHB12029</name>
    <dbReference type="NCBI Taxonomy" id="1314781"/>
    <lineage>
        <taxon>Eukaryota</taxon>
        <taxon>Fungi</taxon>
        <taxon>Dikarya</taxon>
        <taxon>Basidiomycota</taxon>
        <taxon>Agaricomycotina</taxon>
        <taxon>Agaricomycetes</taxon>
        <taxon>Auriculariales</taxon>
        <taxon>Exidiaceae</taxon>
        <taxon>Exidia</taxon>
    </lineage>
</organism>
<proteinExistence type="predicted"/>
<sequence length="219" mass="24552">MTVRFQLPVSRTKGLLSATDTTSADAFSARRSDPLRLYGKIRAETGRTAEGLRALVSKRGDFGELEVVPSAATCVLSHLLARRLRHCDAPRSFALAFVFAHPWRHCYPSRCLSISSLSARRCGFRRSRPARPHRHRTRPTPITAQTRNTPRDHLVFPNWQVNLRGGGIRQSSSGTNKQGWRRSEKLATMTQDQNQPSARLLLTDYCRHQQNNTPPAAGA</sequence>
<dbReference type="EMBL" id="KV426380">
    <property type="protein sequence ID" value="KZV81593.1"/>
    <property type="molecule type" value="Genomic_DNA"/>
</dbReference>
<name>A0A165C0L4_EXIGL</name>
<dbReference type="AlphaFoldDB" id="A0A165C0L4"/>
<dbReference type="InParanoid" id="A0A165C0L4"/>
<dbReference type="Proteomes" id="UP000077266">
    <property type="component" value="Unassembled WGS sequence"/>
</dbReference>
<protein>
    <submittedName>
        <fullName evidence="2">Uncharacterized protein</fullName>
    </submittedName>
</protein>
<reference evidence="2 3" key="1">
    <citation type="journal article" date="2016" name="Mol. Biol. Evol.">
        <title>Comparative Genomics of Early-Diverging Mushroom-Forming Fungi Provides Insights into the Origins of Lignocellulose Decay Capabilities.</title>
        <authorList>
            <person name="Nagy L.G."/>
            <person name="Riley R."/>
            <person name="Tritt A."/>
            <person name="Adam C."/>
            <person name="Daum C."/>
            <person name="Floudas D."/>
            <person name="Sun H."/>
            <person name="Yadav J.S."/>
            <person name="Pangilinan J."/>
            <person name="Larsson K.H."/>
            <person name="Matsuura K."/>
            <person name="Barry K."/>
            <person name="Labutti K."/>
            <person name="Kuo R."/>
            <person name="Ohm R.A."/>
            <person name="Bhattacharya S.S."/>
            <person name="Shirouzu T."/>
            <person name="Yoshinaga Y."/>
            <person name="Martin F.M."/>
            <person name="Grigoriev I.V."/>
            <person name="Hibbett D.S."/>
        </authorList>
    </citation>
    <scope>NUCLEOTIDE SEQUENCE [LARGE SCALE GENOMIC DNA]</scope>
    <source>
        <strain evidence="2 3">HHB12029</strain>
    </source>
</reference>
<feature type="region of interest" description="Disordered" evidence="1">
    <location>
        <begin position="125"/>
        <end position="148"/>
    </location>
</feature>
<feature type="compositionally biased region" description="Basic residues" evidence="1">
    <location>
        <begin position="125"/>
        <end position="138"/>
    </location>
</feature>
<gene>
    <name evidence="2" type="ORF">EXIGLDRAFT_371308</name>
</gene>
<keyword evidence="3" id="KW-1185">Reference proteome</keyword>
<evidence type="ECO:0000313" key="3">
    <source>
        <dbReference type="Proteomes" id="UP000077266"/>
    </source>
</evidence>
<accession>A0A165C0L4</accession>